<dbReference type="EMBL" id="CYPR01000253">
    <property type="protein sequence ID" value="CUH41065.1"/>
    <property type="molecule type" value="Genomic_DNA"/>
</dbReference>
<name>A0A0M7BI63_9RHOB</name>
<dbReference type="AlphaFoldDB" id="A0A0M7BI63"/>
<proteinExistence type="predicted"/>
<gene>
    <name evidence="1" type="ORF">JSE7799_03808</name>
</gene>
<accession>A0A0M7BI63</accession>
<reference evidence="1 2" key="1">
    <citation type="submission" date="2015-09" db="EMBL/GenBank/DDBJ databases">
        <authorList>
            <person name="Jackson K.R."/>
            <person name="Lunt B.L."/>
            <person name="Fisher J.N.B."/>
            <person name="Gardner A.V."/>
            <person name="Bailey M.E."/>
            <person name="Deus L.M."/>
            <person name="Earl A.S."/>
            <person name="Gibby P.D."/>
            <person name="Hartmann K.A."/>
            <person name="Liu J.E."/>
            <person name="Manci A.M."/>
            <person name="Nielsen D.A."/>
            <person name="Solomon M.B."/>
            <person name="Breakwell D.P."/>
            <person name="Burnett S.H."/>
            <person name="Grose J.H."/>
        </authorList>
    </citation>
    <scope>NUCLEOTIDE SEQUENCE [LARGE SCALE GENOMIC DNA]</scope>
    <source>
        <strain evidence="1 2">CECT 7799</strain>
    </source>
</reference>
<evidence type="ECO:0000313" key="2">
    <source>
        <dbReference type="Proteomes" id="UP000049455"/>
    </source>
</evidence>
<sequence>MAGGESGLRSSLIEQFREPNERLLEMLTPRDQEPMRSDARWWSAEAYAGRKVEDWRPQPPNPEELDALAVRLVELAFAQGRRP</sequence>
<organism evidence="1 2">
    <name type="scientific">Jannaschia seosinensis</name>
    <dbReference type="NCBI Taxonomy" id="313367"/>
    <lineage>
        <taxon>Bacteria</taxon>
        <taxon>Pseudomonadati</taxon>
        <taxon>Pseudomonadota</taxon>
        <taxon>Alphaproteobacteria</taxon>
        <taxon>Rhodobacterales</taxon>
        <taxon>Roseobacteraceae</taxon>
        <taxon>Jannaschia</taxon>
    </lineage>
</organism>
<dbReference type="RefSeq" id="WP_055665025.1">
    <property type="nucleotide sequence ID" value="NZ_CYPR01000253.1"/>
</dbReference>
<protein>
    <submittedName>
        <fullName evidence="1">Uncharacterized protein</fullName>
    </submittedName>
</protein>
<dbReference type="Proteomes" id="UP000049455">
    <property type="component" value="Unassembled WGS sequence"/>
</dbReference>
<evidence type="ECO:0000313" key="1">
    <source>
        <dbReference type="EMBL" id="CUH41065.1"/>
    </source>
</evidence>
<keyword evidence="2" id="KW-1185">Reference proteome</keyword>
<dbReference type="STRING" id="313367.JSE7799_03808"/>